<dbReference type="VEuPathDB" id="FungiDB:JI435_403910"/>
<evidence type="ECO:0000313" key="2">
    <source>
        <dbReference type="Proteomes" id="UP000663193"/>
    </source>
</evidence>
<reference evidence="2" key="1">
    <citation type="journal article" date="2021" name="BMC Genomics">
        <title>Chromosome-level genome assembly and manually-curated proteome of model necrotroph Parastagonospora nodorum Sn15 reveals a genome-wide trove of candidate effector homologs, and redundancy of virulence-related functions within an accessory chromosome.</title>
        <authorList>
            <person name="Bertazzoni S."/>
            <person name="Jones D.A.B."/>
            <person name="Phan H.T."/>
            <person name="Tan K.-C."/>
            <person name="Hane J.K."/>
        </authorList>
    </citation>
    <scope>NUCLEOTIDE SEQUENCE [LARGE SCALE GENOMIC DNA]</scope>
    <source>
        <strain evidence="2">SN15 / ATCC MYA-4574 / FGSC 10173)</strain>
    </source>
</reference>
<evidence type="ECO:0000313" key="1">
    <source>
        <dbReference type="EMBL" id="QRC93478.1"/>
    </source>
</evidence>
<dbReference type="EMBL" id="CP069025">
    <property type="protein sequence ID" value="QRC93478.1"/>
    <property type="molecule type" value="Genomic_DNA"/>
</dbReference>
<sequence length="63" mass="7223">MLLGRYCVCLRVSGTLLNPCSSPRTHKIDICYTASERWNLKMVHLEIVVWLLSIFPKVSFALV</sequence>
<dbReference type="AlphaFoldDB" id="A0A7U2HWR5"/>
<accession>A0A7U2HWR5</accession>
<gene>
    <name evidence="1" type="ORF">JI435_403910</name>
</gene>
<name>A0A7U2HWR5_PHANO</name>
<keyword evidence="2" id="KW-1185">Reference proteome</keyword>
<dbReference type="Proteomes" id="UP000663193">
    <property type="component" value="Chromosome 3"/>
</dbReference>
<protein>
    <submittedName>
        <fullName evidence="1">Uncharacterized protein</fullName>
    </submittedName>
</protein>
<organism evidence="1 2">
    <name type="scientific">Phaeosphaeria nodorum (strain SN15 / ATCC MYA-4574 / FGSC 10173)</name>
    <name type="common">Glume blotch fungus</name>
    <name type="synonym">Parastagonospora nodorum</name>
    <dbReference type="NCBI Taxonomy" id="321614"/>
    <lineage>
        <taxon>Eukaryota</taxon>
        <taxon>Fungi</taxon>
        <taxon>Dikarya</taxon>
        <taxon>Ascomycota</taxon>
        <taxon>Pezizomycotina</taxon>
        <taxon>Dothideomycetes</taxon>
        <taxon>Pleosporomycetidae</taxon>
        <taxon>Pleosporales</taxon>
        <taxon>Pleosporineae</taxon>
        <taxon>Phaeosphaeriaceae</taxon>
        <taxon>Parastagonospora</taxon>
    </lineage>
</organism>
<proteinExistence type="predicted"/>